<protein>
    <submittedName>
        <fullName evidence="1">Zinc-dependent peptidase</fullName>
    </submittedName>
</protein>
<dbReference type="CDD" id="cd20170">
    <property type="entry name" value="Peptidase_M90-like"/>
    <property type="match status" value="1"/>
</dbReference>
<dbReference type="EMBL" id="JAHCMY010000007">
    <property type="protein sequence ID" value="MBS9524955.1"/>
    <property type="molecule type" value="Genomic_DNA"/>
</dbReference>
<evidence type="ECO:0000313" key="1">
    <source>
        <dbReference type="EMBL" id="MBS9524955.1"/>
    </source>
</evidence>
<dbReference type="PANTHER" id="PTHR30164:SF2">
    <property type="entry name" value="PROTEIN MTFA"/>
    <property type="match status" value="1"/>
</dbReference>
<sequence>MSREETKILEEYFPYYQQLPEGFQKEFRQRLALFICNKCFYARGDLRGVTLEMKVLISATAVKLLFGFPKHILLRHFDKILIYPDRYLSTQTNKYHNGEVNPRYGVIVISWKSFMKGFALPNDGVNLGIHEFAHALKIENQIKYNGEHSFLDKVWWKRYIELAAEEIQKVKEGGNSFFRLQASENIHEFFAVSVEAFFEKASEFKIYNPDLYESLVNLLHQDPIVLFAGGIVKEFALAKA</sequence>
<accession>A0AAP2CLS1</accession>
<evidence type="ECO:0000313" key="2">
    <source>
        <dbReference type="Proteomes" id="UP001319104"/>
    </source>
</evidence>
<dbReference type="PANTHER" id="PTHR30164">
    <property type="entry name" value="MTFA PEPTIDASE"/>
    <property type="match status" value="1"/>
</dbReference>
<dbReference type="GO" id="GO:0005829">
    <property type="term" value="C:cytosol"/>
    <property type="evidence" value="ECO:0007669"/>
    <property type="project" value="TreeGrafter"/>
</dbReference>
<dbReference type="InterPro" id="IPR024079">
    <property type="entry name" value="MetalloPept_cat_dom_sf"/>
</dbReference>
<dbReference type="Pfam" id="PF06167">
    <property type="entry name" value="Peptidase_M90"/>
    <property type="match status" value="1"/>
</dbReference>
<dbReference type="GO" id="GO:0008237">
    <property type="term" value="F:metallopeptidase activity"/>
    <property type="evidence" value="ECO:0007669"/>
    <property type="project" value="InterPro"/>
</dbReference>
<dbReference type="AlphaFoldDB" id="A0AAP2CLS1"/>
<dbReference type="Gene3D" id="1.10.472.150">
    <property type="entry name" value="Glucose-regulated metallo-peptidase M90, N-terminal domain"/>
    <property type="match status" value="1"/>
</dbReference>
<gene>
    <name evidence="1" type="ORF">KI659_13125</name>
</gene>
<reference evidence="1 2" key="1">
    <citation type="submission" date="2021-05" db="EMBL/GenBank/DDBJ databases">
        <authorList>
            <person name="Zhang Z.D."/>
            <person name="Osman G."/>
        </authorList>
    </citation>
    <scope>NUCLEOTIDE SEQUENCE [LARGE SCALE GENOMIC DNA]</scope>
    <source>
        <strain evidence="1 2">KCTC 32217</strain>
    </source>
</reference>
<keyword evidence="2" id="KW-1185">Reference proteome</keyword>
<dbReference type="Proteomes" id="UP001319104">
    <property type="component" value="Unassembled WGS sequence"/>
</dbReference>
<proteinExistence type="predicted"/>
<name>A0AAP2CLS1_9BACT</name>
<dbReference type="InterPro" id="IPR042252">
    <property type="entry name" value="MtfA_N"/>
</dbReference>
<organism evidence="1 2">
    <name type="scientific">Litoribacter ruber</name>
    <dbReference type="NCBI Taxonomy" id="702568"/>
    <lineage>
        <taxon>Bacteria</taxon>
        <taxon>Pseudomonadati</taxon>
        <taxon>Bacteroidota</taxon>
        <taxon>Cytophagia</taxon>
        <taxon>Cytophagales</taxon>
        <taxon>Cyclobacteriaceae</taxon>
        <taxon>Litoribacter</taxon>
    </lineage>
</organism>
<dbReference type="SUPFAM" id="SSF55486">
    <property type="entry name" value="Metalloproteases ('zincins'), catalytic domain"/>
    <property type="match status" value="1"/>
</dbReference>
<dbReference type="GO" id="GO:0004177">
    <property type="term" value="F:aminopeptidase activity"/>
    <property type="evidence" value="ECO:0007669"/>
    <property type="project" value="TreeGrafter"/>
</dbReference>
<dbReference type="InterPro" id="IPR010384">
    <property type="entry name" value="MtfA_fam"/>
</dbReference>
<dbReference type="Gene3D" id="3.40.390.10">
    <property type="entry name" value="Collagenase (Catalytic Domain)"/>
    <property type="match status" value="1"/>
</dbReference>
<comment type="caution">
    <text evidence="1">The sequence shown here is derived from an EMBL/GenBank/DDBJ whole genome shotgun (WGS) entry which is preliminary data.</text>
</comment>